<evidence type="ECO:0000256" key="1">
    <source>
        <dbReference type="SAM" id="MobiDB-lite"/>
    </source>
</evidence>
<protein>
    <submittedName>
        <fullName evidence="2">Uncharacterized protein</fullName>
    </submittedName>
</protein>
<proteinExistence type="predicted"/>
<dbReference type="AlphaFoldDB" id="M1D921"/>
<sequence length="201" mass="23343">MLGKLPSEDTTRQAREGLGYSQPPPIRIYIRRESNNHITFEDEVTTPNKKPFVFDRLGESTARTFVFERLEELKAKAHTVVYTKEREEDEESVGSSYHVTIHNEHDALPKIKIDEELEDIKLSNELNAKVAAFDAQQSNYEFCDTEKALRSQIEDLKREEIQCNQTFLEDATFEKEYKSDHVAIGVLEKSKYLKLGYKEHV</sequence>
<keyword evidence="3" id="KW-1185">Reference proteome</keyword>
<accession>M1D921</accession>
<dbReference type="Proteomes" id="UP000011115">
    <property type="component" value="Unassembled WGS sequence"/>
</dbReference>
<feature type="compositionally biased region" description="Basic and acidic residues" evidence="1">
    <location>
        <begin position="1"/>
        <end position="15"/>
    </location>
</feature>
<dbReference type="Gramene" id="PGSC0003DMT400085238">
    <property type="protein sequence ID" value="PGSC0003DMT400085238"/>
    <property type="gene ID" value="PGSC0003DMG400034809"/>
</dbReference>
<dbReference type="HOGENOM" id="CLU_1362472_0_0_1"/>
<evidence type="ECO:0000313" key="3">
    <source>
        <dbReference type="Proteomes" id="UP000011115"/>
    </source>
</evidence>
<reference evidence="3" key="1">
    <citation type="journal article" date="2011" name="Nature">
        <title>Genome sequence and analysis of the tuber crop potato.</title>
        <authorList>
            <consortium name="The Potato Genome Sequencing Consortium"/>
        </authorList>
    </citation>
    <scope>NUCLEOTIDE SEQUENCE [LARGE SCALE GENOMIC DNA]</scope>
    <source>
        <strain evidence="3">cv. DM1-3 516 R44</strain>
    </source>
</reference>
<dbReference type="EnsemblPlants" id="PGSC0003DMT400085238">
    <property type="protein sequence ID" value="PGSC0003DMT400085238"/>
    <property type="gene ID" value="PGSC0003DMG400034809"/>
</dbReference>
<dbReference type="InParanoid" id="M1D921"/>
<reference evidence="2" key="2">
    <citation type="submission" date="2015-06" db="UniProtKB">
        <authorList>
            <consortium name="EnsemblPlants"/>
        </authorList>
    </citation>
    <scope>IDENTIFICATION</scope>
    <source>
        <strain evidence="2">DM1-3 516 R44</strain>
    </source>
</reference>
<evidence type="ECO:0000313" key="2">
    <source>
        <dbReference type="EnsemblPlants" id="PGSC0003DMT400085238"/>
    </source>
</evidence>
<name>M1D921_SOLTU</name>
<organism evidence="2 3">
    <name type="scientific">Solanum tuberosum</name>
    <name type="common">Potato</name>
    <dbReference type="NCBI Taxonomy" id="4113"/>
    <lineage>
        <taxon>Eukaryota</taxon>
        <taxon>Viridiplantae</taxon>
        <taxon>Streptophyta</taxon>
        <taxon>Embryophyta</taxon>
        <taxon>Tracheophyta</taxon>
        <taxon>Spermatophyta</taxon>
        <taxon>Magnoliopsida</taxon>
        <taxon>eudicotyledons</taxon>
        <taxon>Gunneridae</taxon>
        <taxon>Pentapetalae</taxon>
        <taxon>asterids</taxon>
        <taxon>lamiids</taxon>
        <taxon>Solanales</taxon>
        <taxon>Solanaceae</taxon>
        <taxon>Solanoideae</taxon>
        <taxon>Solaneae</taxon>
        <taxon>Solanum</taxon>
    </lineage>
</organism>
<dbReference type="PaxDb" id="4113-PGSC0003DMT400085238"/>
<feature type="region of interest" description="Disordered" evidence="1">
    <location>
        <begin position="1"/>
        <end position="26"/>
    </location>
</feature>